<feature type="compositionally biased region" description="Basic residues" evidence="1">
    <location>
        <begin position="111"/>
        <end position="122"/>
    </location>
</feature>
<sequence length="122" mass="14127">MKETRTIKQYADMIISIVNNIKLLVITTLPDKYESKISSLEDLRDLTTISLSKLINALYAQEQKRVSREKGHTECAYQARNKESPSSSRNKCKGKWNQTKERPKRDDEKKSIHHALKKRPGV</sequence>
<evidence type="ECO:0000313" key="3">
    <source>
        <dbReference type="Proteomes" id="UP000325315"/>
    </source>
</evidence>
<evidence type="ECO:0000313" key="2">
    <source>
        <dbReference type="EMBL" id="KAA3468953.1"/>
    </source>
</evidence>
<feature type="compositionally biased region" description="Basic and acidic residues" evidence="1">
    <location>
        <begin position="98"/>
        <end position="110"/>
    </location>
</feature>
<comment type="caution">
    <text evidence="2">The sequence shown here is derived from an EMBL/GenBank/DDBJ whole genome shotgun (WGS) entry which is preliminary data.</text>
</comment>
<organism evidence="2 3">
    <name type="scientific">Gossypium australe</name>
    <dbReference type="NCBI Taxonomy" id="47621"/>
    <lineage>
        <taxon>Eukaryota</taxon>
        <taxon>Viridiplantae</taxon>
        <taxon>Streptophyta</taxon>
        <taxon>Embryophyta</taxon>
        <taxon>Tracheophyta</taxon>
        <taxon>Spermatophyta</taxon>
        <taxon>Magnoliopsida</taxon>
        <taxon>eudicotyledons</taxon>
        <taxon>Gunneridae</taxon>
        <taxon>Pentapetalae</taxon>
        <taxon>rosids</taxon>
        <taxon>malvids</taxon>
        <taxon>Malvales</taxon>
        <taxon>Malvaceae</taxon>
        <taxon>Malvoideae</taxon>
        <taxon>Gossypium</taxon>
    </lineage>
</organism>
<dbReference type="PANTHER" id="PTHR35317:SF31">
    <property type="entry name" value="DUF4219 DOMAIN-CONTAINING PROTEIN"/>
    <property type="match status" value="1"/>
</dbReference>
<feature type="compositionally biased region" description="Basic and acidic residues" evidence="1">
    <location>
        <begin position="63"/>
        <end position="73"/>
    </location>
</feature>
<accession>A0A5B6VIQ7</accession>
<protein>
    <submittedName>
        <fullName evidence="2">TMV resistance protein N-like</fullName>
    </submittedName>
</protein>
<dbReference type="AlphaFoldDB" id="A0A5B6VIQ7"/>
<feature type="region of interest" description="Disordered" evidence="1">
    <location>
        <begin position="63"/>
        <end position="122"/>
    </location>
</feature>
<dbReference type="PANTHER" id="PTHR35317">
    <property type="entry name" value="OS04G0629600 PROTEIN"/>
    <property type="match status" value="1"/>
</dbReference>
<dbReference type="Proteomes" id="UP000325315">
    <property type="component" value="Unassembled WGS sequence"/>
</dbReference>
<dbReference type="OrthoDB" id="1305366at2759"/>
<reference evidence="3" key="1">
    <citation type="journal article" date="2019" name="Plant Biotechnol. J.">
        <title>Genome sequencing of the Australian wild diploid species Gossypium australe highlights disease resistance and delayed gland morphogenesis.</title>
        <authorList>
            <person name="Cai Y."/>
            <person name="Cai X."/>
            <person name="Wang Q."/>
            <person name="Wang P."/>
            <person name="Zhang Y."/>
            <person name="Cai C."/>
            <person name="Xu Y."/>
            <person name="Wang K."/>
            <person name="Zhou Z."/>
            <person name="Wang C."/>
            <person name="Geng S."/>
            <person name="Li B."/>
            <person name="Dong Q."/>
            <person name="Hou Y."/>
            <person name="Wang H."/>
            <person name="Ai P."/>
            <person name="Liu Z."/>
            <person name="Yi F."/>
            <person name="Sun M."/>
            <person name="An G."/>
            <person name="Cheng J."/>
            <person name="Zhang Y."/>
            <person name="Shi Q."/>
            <person name="Xie Y."/>
            <person name="Shi X."/>
            <person name="Chang Y."/>
            <person name="Huang F."/>
            <person name="Chen Y."/>
            <person name="Hong S."/>
            <person name="Mi L."/>
            <person name="Sun Q."/>
            <person name="Zhang L."/>
            <person name="Zhou B."/>
            <person name="Peng R."/>
            <person name="Zhang X."/>
            <person name="Liu F."/>
        </authorList>
    </citation>
    <scope>NUCLEOTIDE SEQUENCE [LARGE SCALE GENOMIC DNA]</scope>
    <source>
        <strain evidence="3">cv. PA1801</strain>
    </source>
</reference>
<keyword evidence="3" id="KW-1185">Reference proteome</keyword>
<gene>
    <name evidence="2" type="ORF">EPI10_014790</name>
</gene>
<evidence type="ECO:0000256" key="1">
    <source>
        <dbReference type="SAM" id="MobiDB-lite"/>
    </source>
</evidence>
<proteinExistence type="predicted"/>
<name>A0A5B6VIQ7_9ROSI</name>
<dbReference type="EMBL" id="SMMG02000006">
    <property type="protein sequence ID" value="KAA3468953.1"/>
    <property type="molecule type" value="Genomic_DNA"/>
</dbReference>